<sequence length="250" mass="29890">MGRESYVARGNKPYQQYFFRCIVPNDLREHFNQKELRISLKSSQYSLSKILSRKLWDLSQFIFKEVREGYMRDITLVDVKIILREKVRQTLEHIHHIEYSTNEYDEDNLNDTLGKIDRTEENLKERLKTNYKGTIEKIETEIDKILVKNKLKPDKKNVEYKGLVKRWIDLRLIRENWKRDLLSKKKTTFTSKSDNDFYNELEERWKLGLLDGAGEEFETTIIVPNEEPLIKTPKTPKKNTAPLFSKIFPE</sequence>
<dbReference type="AlphaFoldDB" id="A0A382M5Q0"/>
<dbReference type="Pfam" id="PF20172">
    <property type="entry name" value="DUF6538"/>
    <property type="match status" value="1"/>
</dbReference>
<accession>A0A382M5Q0</accession>
<gene>
    <name evidence="2" type="ORF">METZ01_LOCUS296802</name>
</gene>
<reference evidence="2" key="1">
    <citation type="submission" date="2018-05" db="EMBL/GenBank/DDBJ databases">
        <authorList>
            <person name="Lanie J.A."/>
            <person name="Ng W.-L."/>
            <person name="Kazmierczak K.M."/>
            <person name="Andrzejewski T.M."/>
            <person name="Davidsen T.M."/>
            <person name="Wayne K.J."/>
            <person name="Tettelin H."/>
            <person name="Glass J.I."/>
            <person name="Rusch D."/>
            <person name="Podicherti R."/>
            <person name="Tsui H.-C.T."/>
            <person name="Winkler M.E."/>
        </authorList>
    </citation>
    <scope>NUCLEOTIDE SEQUENCE</scope>
</reference>
<evidence type="ECO:0000259" key="1">
    <source>
        <dbReference type="Pfam" id="PF20172"/>
    </source>
</evidence>
<protein>
    <recommendedName>
        <fullName evidence="1">DUF6538 domain-containing protein</fullName>
    </recommendedName>
</protein>
<evidence type="ECO:0000313" key="2">
    <source>
        <dbReference type="EMBL" id="SVC43948.1"/>
    </source>
</evidence>
<feature type="non-terminal residue" evidence="2">
    <location>
        <position position="250"/>
    </location>
</feature>
<organism evidence="2">
    <name type="scientific">marine metagenome</name>
    <dbReference type="NCBI Taxonomy" id="408172"/>
    <lineage>
        <taxon>unclassified sequences</taxon>
        <taxon>metagenomes</taxon>
        <taxon>ecological metagenomes</taxon>
    </lineage>
</organism>
<name>A0A382M5Q0_9ZZZZ</name>
<proteinExistence type="predicted"/>
<dbReference type="InterPro" id="IPR046668">
    <property type="entry name" value="DUF6538"/>
</dbReference>
<dbReference type="EMBL" id="UINC01091294">
    <property type="protein sequence ID" value="SVC43948.1"/>
    <property type="molecule type" value="Genomic_DNA"/>
</dbReference>
<feature type="domain" description="DUF6538" evidence="1">
    <location>
        <begin position="16"/>
        <end position="67"/>
    </location>
</feature>